<evidence type="ECO:0008006" key="3">
    <source>
        <dbReference type="Google" id="ProtNLM"/>
    </source>
</evidence>
<sequence length="319" mass="37786">MKRIIPILCLLISSCSNPTKKKIFDDLTVEELKSAIEKDTLFEDTYKLIEFIKDSVLISELDKVKWTDLTYKRTHDFVKYVSDTTSSKPLREKFKKQWAEKYGIIEQQVDSLSNHWKNYAKENSLDQYVKVELVTLDKEYYSYAGGIRNVNLGFKLTPLKGKIDLMRFGYKIESKLDEDNIKSEYSAILSSLDYSWCRMSRPFSKPTTRYWEASYSNKKILESRSVKTLLRDYNIKIIIDEIRVNGENIDKDDLGIPKSIERYWGYENQEHLSDLYMDDVAKELLNKEYLKDYVFINQKFDSIYKEKDKLSFEFLTLTK</sequence>
<gene>
    <name evidence="1" type="ORF">B7P33_16610</name>
</gene>
<evidence type="ECO:0000313" key="1">
    <source>
        <dbReference type="EMBL" id="PCE62897.1"/>
    </source>
</evidence>
<dbReference type="RefSeq" id="WP_097441007.1">
    <property type="nucleotide sequence ID" value="NZ_KZ300477.1"/>
</dbReference>
<protein>
    <recommendedName>
        <fullName evidence="3">Lipoprotein</fullName>
    </recommendedName>
</protein>
<dbReference type="EMBL" id="NBWU01000007">
    <property type="protein sequence ID" value="PCE62897.1"/>
    <property type="molecule type" value="Genomic_DNA"/>
</dbReference>
<organism evidence="1 2">
    <name type="scientific">Sediminicola luteus</name>
    <dbReference type="NCBI Taxonomy" id="319238"/>
    <lineage>
        <taxon>Bacteria</taxon>
        <taxon>Pseudomonadati</taxon>
        <taxon>Bacteroidota</taxon>
        <taxon>Flavobacteriia</taxon>
        <taxon>Flavobacteriales</taxon>
        <taxon>Flavobacteriaceae</taxon>
        <taxon>Sediminicola</taxon>
    </lineage>
</organism>
<keyword evidence="2" id="KW-1185">Reference proteome</keyword>
<comment type="caution">
    <text evidence="1">The sequence shown here is derived from an EMBL/GenBank/DDBJ whole genome shotgun (WGS) entry which is preliminary data.</text>
</comment>
<proteinExistence type="predicted"/>
<evidence type="ECO:0000313" key="2">
    <source>
        <dbReference type="Proteomes" id="UP000219559"/>
    </source>
</evidence>
<dbReference type="OrthoDB" id="9815205at2"/>
<name>A0A2A4G2J0_9FLAO</name>
<dbReference type="AlphaFoldDB" id="A0A2A4G2J0"/>
<accession>A0A2A4G2J0</accession>
<dbReference type="Proteomes" id="UP000219559">
    <property type="component" value="Unassembled WGS sequence"/>
</dbReference>
<reference evidence="1 2" key="1">
    <citation type="submission" date="2017-04" db="EMBL/GenBank/DDBJ databases">
        <title>A new member of the family Flavobacteriaceae isolated from ascidians.</title>
        <authorList>
            <person name="Chen L."/>
        </authorList>
    </citation>
    <scope>NUCLEOTIDE SEQUENCE [LARGE SCALE GENOMIC DNA]</scope>
    <source>
        <strain evidence="1 2">HQA918</strain>
    </source>
</reference>
<dbReference type="PROSITE" id="PS51257">
    <property type="entry name" value="PROKAR_LIPOPROTEIN"/>
    <property type="match status" value="1"/>
</dbReference>